<dbReference type="GO" id="GO:0015450">
    <property type="term" value="F:protein-transporting ATPase activity"/>
    <property type="evidence" value="ECO:0007669"/>
    <property type="project" value="UniProtKB-UniRule"/>
</dbReference>
<gene>
    <name evidence="11" type="primary">secG</name>
    <name evidence="11" type="ORF">COU96_02490</name>
</gene>
<proteinExistence type="inferred from homology"/>
<evidence type="ECO:0000256" key="3">
    <source>
        <dbReference type="ARBA" id="ARBA00022448"/>
    </source>
</evidence>
<accession>A0A2M8L525</accession>
<comment type="function">
    <text evidence="10">Involved in protein export. Participates in an early event of protein translocation.</text>
</comment>
<keyword evidence="5 10" id="KW-0812">Transmembrane</keyword>
<dbReference type="PRINTS" id="PR01651">
    <property type="entry name" value="SECGEXPORT"/>
</dbReference>
<evidence type="ECO:0000256" key="6">
    <source>
        <dbReference type="ARBA" id="ARBA00022927"/>
    </source>
</evidence>
<evidence type="ECO:0000256" key="10">
    <source>
        <dbReference type="RuleBase" id="RU365087"/>
    </source>
</evidence>
<keyword evidence="3 10" id="KW-0813">Transport</keyword>
<dbReference type="AlphaFoldDB" id="A0A2M8L525"/>
<evidence type="ECO:0000256" key="1">
    <source>
        <dbReference type="ARBA" id="ARBA00004651"/>
    </source>
</evidence>
<dbReference type="Proteomes" id="UP000229500">
    <property type="component" value="Unassembled WGS sequence"/>
</dbReference>
<comment type="subcellular location">
    <subcellularLocation>
        <location evidence="1 10">Cell membrane</location>
        <topology evidence="1 10">Multi-pass membrane protein</topology>
    </subcellularLocation>
</comment>
<keyword evidence="7 10" id="KW-1133">Transmembrane helix</keyword>
<dbReference type="Pfam" id="PF03840">
    <property type="entry name" value="SecG"/>
    <property type="match status" value="1"/>
</dbReference>
<dbReference type="GO" id="GO:0005886">
    <property type="term" value="C:plasma membrane"/>
    <property type="evidence" value="ECO:0007669"/>
    <property type="project" value="UniProtKB-SubCell"/>
</dbReference>
<evidence type="ECO:0000256" key="7">
    <source>
        <dbReference type="ARBA" id="ARBA00022989"/>
    </source>
</evidence>
<dbReference type="NCBIfam" id="TIGR00810">
    <property type="entry name" value="secG"/>
    <property type="match status" value="1"/>
</dbReference>
<evidence type="ECO:0000256" key="8">
    <source>
        <dbReference type="ARBA" id="ARBA00023010"/>
    </source>
</evidence>
<dbReference type="PANTHER" id="PTHR34182">
    <property type="entry name" value="PROTEIN-EXPORT MEMBRANE PROTEIN SECG"/>
    <property type="match status" value="1"/>
</dbReference>
<evidence type="ECO:0000313" key="11">
    <source>
        <dbReference type="EMBL" id="PJE68944.1"/>
    </source>
</evidence>
<dbReference type="GO" id="GO:0009306">
    <property type="term" value="P:protein secretion"/>
    <property type="evidence" value="ECO:0007669"/>
    <property type="project" value="UniProtKB-UniRule"/>
</dbReference>
<keyword evidence="6 10" id="KW-0653">Protein transport</keyword>
<evidence type="ECO:0000256" key="9">
    <source>
        <dbReference type="ARBA" id="ARBA00023136"/>
    </source>
</evidence>
<dbReference type="PANTHER" id="PTHR34182:SF1">
    <property type="entry name" value="PROTEIN-EXPORT MEMBRANE PROTEIN SECG"/>
    <property type="match status" value="1"/>
</dbReference>
<reference evidence="12" key="1">
    <citation type="submission" date="2017-09" db="EMBL/GenBank/DDBJ databases">
        <title>Depth-based differentiation of microbial function through sediment-hosted aquifers and enrichment of novel symbionts in the deep terrestrial subsurface.</title>
        <authorList>
            <person name="Probst A.J."/>
            <person name="Ladd B."/>
            <person name="Jarett J.K."/>
            <person name="Geller-Mcgrath D.E."/>
            <person name="Sieber C.M.K."/>
            <person name="Emerson J.B."/>
            <person name="Anantharaman K."/>
            <person name="Thomas B.C."/>
            <person name="Malmstrom R."/>
            <person name="Stieglmeier M."/>
            <person name="Klingl A."/>
            <person name="Woyke T."/>
            <person name="Ryan C.M."/>
            <person name="Banfield J.F."/>
        </authorList>
    </citation>
    <scope>NUCLEOTIDE SEQUENCE [LARGE SCALE GENOMIC DNA]</scope>
</reference>
<evidence type="ECO:0000256" key="4">
    <source>
        <dbReference type="ARBA" id="ARBA00022475"/>
    </source>
</evidence>
<protein>
    <recommendedName>
        <fullName evidence="10">Protein-export membrane protein SecG</fullName>
    </recommendedName>
</protein>
<evidence type="ECO:0000256" key="2">
    <source>
        <dbReference type="ARBA" id="ARBA00008445"/>
    </source>
</evidence>
<organism evidence="11 12">
    <name type="scientific">Candidatus Shapirobacteria bacterium CG10_big_fil_rev_8_21_14_0_10_38_14</name>
    <dbReference type="NCBI Taxonomy" id="1974483"/>
    <lineage>
        <taxon>Bacteria</taxon>
        <taxon>Candidatus Shapironibacteriota</taxon>
    </lineage>
</organism>
<keyword evidence="4 10" id="KW-1003">Cell membrane</keyword>
<name>A0A2M8L525_9BACT</name>
<dbReference type="InterPro" id="IPR004692">
    <property type="entry name" value="SecG"/>
</dbReference>
<feature type="transmembrane region" description="Helical" evidence="10">
    <location>
        <begin position="51"/>
        <end position="71"/>
    </location>
</feature>
<comment type="similarity">
    <text evidence="2 10">Belongs to the SecG family.</text>
</comment>
<sequence length="72" mass="7883">MMNKFILIVQIVIAIFLIICILIQSQSSGLGSSFGSNSGAAYRSKRGMEKIIFMATIVLAVFFLLLSIINII</sequence>
<dbReference type="GO" id="GO:0043952">
    <property type="term" value="P:protein transport by the Sec complex"/>
    <property type="evidence" value="ECO:0007669"/>
    <property type="project" value="TreeGrafter"/>
</dbReference>
<comment type="caution">
    <text evidence="10">Lacks conserved residue(s) required for the propagation of feature annotation.</text>
</comment>
<keyword evidence="9 10" id="KW-0472">Membrane</keyword>
<evidence type="ECO:0000313" key="12">
    <source>
        <dbReference type="Proteomes" id="UP000229500"/>
    </source>
</evidence>
<dbReference type="EMBL" id="PFEL01000092">
    <property type="protein sequence ID" value="PJE68944.1"/>
    <property type="molecule type" value="Genomic_DNA"/>
</dbReference>
<dbReference type="GO" id="GO:0065002">
    <property type="term" value="P:intracellular protein transmembrane transport"/>
    <property type="evidence" value="ECO:0007669"/>
    <property type="project" value="TreeGrafter"/>
</dbReference>
<evidence type="ECO:0000256" key="5">
    <source>
        <dbReference type="ARBA" id="ARBA00022692"/>
    </source>
</evidence>
<keyword evidence="8 10" id="KW-0811">Translocation</keyword>
<comment type="caution">
    <text evidence="11">The sequence shown here is derived from an EMBL/GenBank/DDBJ whole genome shotgun (WGS) entry which is preliminary data.</text>
</comment>